<dbReference type="OrthoDB" id="9794348at2"/>
<keyword evidence="2" id="KW-0201">Cytochrome c-type biogenesis</keyword>
<keyword evidence="5" id="KW-0732">Signal</keyword>
<evidence type="ECO:0000313" key="8">
    <source>
        <dbReference type="Proteomes" id="UP000260644"/>
    </source>
</evidence>
<dbReference type="PANTHER" id="PTHR42852">
    <property type="entry name" value="THIOL:DISULFIDE INTERCHANGE PROTEIN DSBE"/>
    <property type="match status" value="1"/>
</dbReference>
<dbReference type="CDD" id="cd02966">
    <property type="entry name" value="TlpA_like_family"/>
    <property type="match status" value="1"/>
</dbReference>
<dbReference type="InterPro" id="IPR025380">
    <property type="entry name" value="DUF4369"/>
</dbReference>
<comment type="caution">
    <text evidence="7">The sequence shown here is derived from an EMBL/GenBank/DDBJ whole genome shotgun (WGS) entry which is preliminary data.</text>
</comment>
<dbReference type="SUPFAM" id="SSF52833">
    <property type="entry name" value="Thioredoxin-like"/>
    <property type="match status" value="1"/>
</dbReference>
<dbReference type="PROSITE" id="PS51352">
    <property type="entry name" value="THIOREDOXIN_2"/>
    <property type="match status" value="1"/>
</dbReference>
<dbReference type="InterPro" id="IPR036249">
    <property type="entry name" value="Thioredoxin-like_sf"/>
</dbReference>
<evidence type="ECO:0000256" key="4">
    <source>
        <dbReference type="ARBA" id="ARBA00023284"/>
    </source>
</evidence>
<dbReference type="RefSeq" id="WP_116977557.1">
    <property type="nucleotide sequence ID" value="NZ_QPMM01000011.1"/>
</dbReference>
<dbReference type="Pfam" id="PF14289">
    <property type="entry name" value="DUF4369"/>
    <property type="match status" value="1"/>
</dbReference>
<evidence type="ECO:0000256" key="2">
    <source>
        <dbReference type="ARBA" id="ARBA00022748"/>
    </source>
</evidence>
<accession>A0A3E1Y5I9</accession>
<evidence type="ECO:0000256" key="3">
    <source>
        <dbReference type="ARBA" id="ARBA00023157"/>
    </source>
</evidence>
<reference evidence="7 8" key="1">
    <citation type="submission" date="2018-07" db="EMBL/GenBank/DDBJ databases">
        <title>Chitinophaga K2CV101002-2 sp. nov., isolated from a monsoon evergreen broad-leaved forest soil.</title>
        <authorList>
            <person name="Lv Y."/>
        </authorList>
    </citation>
    <scope>NUCLEOTIDE SEQUENCE [LARGE SCALE GENOMIC DNA]</scope>
    <source>
        <strain evidence="7 8">GDMCC 1.1288</strain>
    </source>
</reference>
<organism evidence="7 8">
    <name type="scientific">Chitinophaga silvatica</name>
    <dbReference type="NCBI Taxonomy" id="2282649"/>
    <lineage>
        <taxon>Bacteria</taxon>
        <taxon>Pseudomonadati</taxon>
        <taxon>Bacteroidota</taxon>
        <taxon>Chitinophagia</taxon>
        <taxon>Chitinophagales</taxon>
        <taxon>Chitinophagaceae</taxon>
        <taxon>Chitinophaga</taxon>
    </lineage>
</organism>
<dbReference type="GO" id="GO:0016209">
    <property type="term" value="F:antioxidant activity"/>
    <property type="evidence" value="ECO:0007669"/>
    <property type="project" value="InterPro"/>
</dbReference>
<keyword evidence="8" id="KW-1185">Reference proteome</keyword>
<dbReference type="Gene3D" id="3.40.30.10">
    <property type="entry name" value="Glutaredoxin"/>
    <property type="match status" value="1"/>
</dbReference>
<proteinExistence type="predicted"/>
<dbReference type="PANTHER" id="PTHR42852:SF6">
    <property type="entry name" value="THIOL:DISULFIDE INTERCHANGE PROTEIN DSBE"/>
    <property type="match status" value="1"/>
</dbReference>
<dbReference type="PROSITE" id="PS00194">
    <property type="entry name" value="THIOREDOXIN_1"/>
    <property type="match status" value="1"/>
</dbReference>
<dbReference type="InterPro" id="IPR017937">
    <property type="entry name" value="Thioredoxin_CS"/>
</dbReference>
<feature type="domain" description="Thioredoxin" evidence="6">
    <location>
        <begin position="227"/>
        <end position="365"/>
    </location>
</feature>
<dbReference type="GO" id="GO:0017004">
    <property type="term" value="P:cytochrome complex assembly"/>
    <property type="evidence" value="ECO:0007669"/>
    <property type="project" value="UniProtKB-KW"/>
</dbReference>
<protein>
    <submittedName>
        <fullName evidence="7">AhpC/TSA family protein</fullName>
    </submittedName>
</protein>
<dbReference type="GO" id="GO:0016491">
    <property type="term" value="F:oxidoreductase activity"/>
    <property type="evidence" value="ECO:0007669"/>
    <property type="project" value="InterPro"/>
</dbReference>
<evidence type="ECO:0000256" key="5">
    <source>
        <dbReference type="SAM" id="SignalP"/>
    </source>
</evidence>
<dbReference type="Proteomes" id="UP000260644">
    <property type="component" value="Unassembled WGS sequence"/>
</dbReference>
<feature type="chain" id="PRO_5017644796" evidence="5">
    <location>
        <begin position="19"/>
        <end position="365"/>
    </location>
</feature>
<comment type="subcellular location">
    <subcellularLocation>
        <location evidence="1">Cell envelope</location>
    </subcellularLocation>
</comment>
<dbReference type="AlphaFoldDB" id="A0A3E1Y5I9"/>
<dbReference type="InterPro" id="IPR050553">
    <property type="entry name" value="Thioredoxin_ResA/DsbE_sf"/>
</dbReference>
<name>A0A3E1Y5I9_9BACT</name>
<keyword evidence="3" id="KW-1015">Disulfide bond</keyword>
<dbReference type="InterPro" id="IPR013766">
    <property type="entry name" value="Thioredoxin_domain"/>
</dbReference>
<keyword evidence="4" id="KW-0676">Redox-active center</keyword>
<sequence length="365" mass="40670">MKKLLVPAVLLFSISAFAQQSFSIKGQIRKLDDQKIYLERTIGKMQQVLTDSCISKSGSFKFIGTVPPEDIMKAIVRNADGSFRVKFVLEPGTINFNGAADSTGWIFARGTTSNDSYYKYIQDGSDLSAEYGEIMAKIRKAKKTIDSVNIDKYIKELRANEVAGQERSIAFIKSHPTDINSVFQTMDLTYTMKVDQLEALYKPLSENVKKSFVGRMVKDKIAAMKIISVGAIAPEFIMPDTNGNIVSLSSFRGKIVLVDFWASWCGPCRGENPNLLAAYNKYAGKGLKVLAVSLDTNEGKWKKAIEEDAMPWTQISDLQGFSSNAARLYGVSAIPMNYLIDKNGKIIAKNLRGEKLQEFLEKVQW</sequence>
<dbReference type="EMBL" id="QPMM01000011">
    <property type="protein sequence ID" value="RFS19996.1"/>
    <property type="molecule type" value="Genomic_DNA"/>
</dbReference>
<evidence type="ECO:0000313" key="7">
    <source>
        <dbReference type="EMBL" id="RFS19996.1"/>
    </source>
</evidence>
<feature type="signal peptide" evidence="5">
    <location>
        <begin position="1"/>
        <end position="18"/>
    </location>
</feature>
<evidence type="ECO:0000259" key="6">
    <source>
        <dbReference type="PROSITE" id="PS51352"/>
    </source>
</evidence>
<dbReference type="Pfam" id="PF00578">
    <property type="entry name" value="AhpC-TSA"/>
    <property type="match status" value="1"/>
</dbReference>
<evidence type="ECO:0000256" key="1">
    <source>
        <dbReference type="ARBA" id="ARBA00004196"/>
    </source>
</evidence>
<dbReference type="GO" id="GO:0030313">
    <property type="term" value="C:cell envelope"/>
    <property type="evidence" value="ECO:0007669"/>
    <property type="project" value="UniProtKB-SubCell"/>
</dbReference>
<dbReference type="InterPro" id="IPR000866">
    <property type="entry name" value="AhpC/TSA"/>
</dbReference>
<gene>
    <name evidence="7" type="ORF">DVR12_19920</name>
</gene>